<dbReference type="OrthoDB" id="5569250at2759"/>
<proteinExistence type="predicted"/>
<dbReference type="Gene3D" id="1.10.510.10">
    <property type="entry name" value="Transferase(Phosphotransferase) domain 1"/>
    <property type="match status" value="1"/>
</dbReference>
<dbReference type="PROSITE" id="PS50011">
    <property type="entry name" value="PROTEIN_KINASE_DOM"/>
    <property type="match status" value="1"/>
</dbReference>
<name>A0A8K0UU11_9AGAR</name>
<dbReference type="Pfam" id="PF17667">
    <property type="entry name" value="Pkinase_fungal"/>
    <property type="match status" value="1"/>
</dbReference>
<evidence type="ECO:0000259" key="2">
    <source>
        <dbReference type="PROSITE" id="PS50011"/>
    </source>
</evidence>
<dbReference type="InterPro" id="IPR000719">
    <property type="entry name" value="Prot_kinase_dom"/>
</dbReference>
<feature type="domain" description="Protein kinase" evidence="2">
    <location>
        <begin position="393"/>
        <end position="699"/>
    </location>
</feature>
<protein>
    <recommendedName>
        <fullName evidence="2">Protein kinase domain-containing protein</fullName>
    </recommendedName>
</protein>
<dbReference type="InterPro" id="IPR040976">
    <property type="entry name" value="Pkinase_fungal"/>
</dbReference>
<dbReference type="AlphaFoldDB" id="A0A8K0UU11"/>
<organism evidence="3 4">
    <name type="scientific">Cristinia sonorae</name>
    <dbReference type="NCBI Taxonomy" id="1940300"/>
    <lineage>
        <taxon>Eukaryota</taxon>
        <taxon>Fungi</taxon>
        <taxon>Dikarya</taxon>
        <taxon>Basidiomycota</taxon>
        <taxon>Agaricomycotina</taxon>
        <taxon>Agaricomycetes</taxon>
        <taxon>Agaricomycetidae</taxon>
        <taxon>Agaricales</taxon>
        <taxon>Pleurotineae</taxon>
        <taxon>Stephanosporaceae</taxon>
        <taxon>Cristinia</taxon>
    </lineage>
</organism>
<dbReference type="SUPFAM" id="SSF56112">
    <property type="entry name" value="Protein kinase-like (PK-like)"/>
    <property type="match status" value="1"/>
</dbReference>
<feature type="compositionally biased region" description="Pro residues" evidence="1">
    <location>
        <begin position="19"/>
        <end position="43"/>
    </location>
</feature>
<dbReference type="InterPro" id="IPR011009">
    <property type="entry name" value="Kinase-like_dom_sf"/>
</dbReference>
<evidence type="ECO:0000313" key="4">
    <source>
        <dbReference type="Proteomes" id="UP000813824"/>
    </source>
</evidence>
<gene>
    <name evidence="3" type="ORF">BXZ70DRAFT_1005119</name>
</gene>
<dbReference type="PANTHER" id="PTHR38248">
    <property type="entry name" value="FUNK1 6"/>
    <property type="match status" value="1"/>
</dbReference>
<dbReference type="PANTHER" id="PTHR38248:SF2">
    <property type="entry name" value="FUNK1 11"/>
    <property type="match status" value="1"/>
</dbReference>
<keyword evidence="4" id="KW-1185">Reference proteome</keyword>
<dbReference type="GO" id="GO:0005524">
    <property type="term" value="F:ATP binding"/>
    <property type="evidence" value="ECO:0007669"/>
    <property type="project" value="InterPro"/>
</dbReference>
<dbReference type="EMBL" id="JAEVFJ010000005">
    <property type="protein sequence ID" value="KAH8104603.1"/>
    <property type="molecule type" value="Genomic_DNA"/>
</dbReference>
<dbReference type="Proteomes" id="UP000813824">
    <property type="component" value="Unassembled WGS sequence"/>
</dbReference>
<dbReference type="GO" id="GO:0004672">
    <property type="term" value="F:protein kinase activity"/>
    <property type="evidence" value="ECO:0007669"/>
    <property type="project" value="InterPro"/>
</dbReference>
<accession>A0A8K0UU11</accession>
<reference evidence="3" key="1">
    <citation type="journal article" date="2021" name="New Phytol.">
        <title>Evolutionary innovations through gain and loss of genes in the ectomycorrhizal Boletales.</title>
        <authorList>
            <person name="Wu G."/>
            <person name="Miyauchi S."/>
            <person name="Morin E."/>
            <person name="Kuo A."/>
            <person name="Drula E."/>
            <person name="Varga T."/>
            <person name="Kohler A."/>
            <person name="Feng B."/>
            <person name="Cao Y."/>
            <person name="Lipzen A."/>
            <person name="Daum C."/>
            <person name="Hundley H."/>
            <person name="Pangilinan J."/>
            <person name="Johnson J."/>
            <person name="Barry K."/>
            <person name="LaButti K."/>
            <person name="Ng V."/>
            <person name="Ahrendt S."/>
            <person name="Min B."/>
            <person name="Choi I.G."/>
            <person name="Park H."/>
            <person name="Plett J.M."/>
            <person name="Magnuson J."/>
            <person name="Spatafora J.W."/>
            <person name="Nagy L.G."/>
            <person name="Henrissat B."/>
            <person name="Grigoriev I.V."/>
            <person name="Yang Z.L."/>
            <person name="Xu J."/>
            <person name="Martin F.M."/>
        </authorList>
    </citation>
    <scope>NUCLEOTIDE SEQUENCE</scope>
    <source>
        <strain evidence="3">KKN 215</strain>
    </source>
</reference>
<feature type="region of interest" description="Disordered" evidence="1">
    <location>
        <begin position="1"/>
        <end position="44"/>
    </location>
</feature>
<evidence type="ECO:0000256" key="1">
    <source>
        <dbReference type="SAM" id="MobiDB-lite"/>
    </source>
</evidence>
<evidence type="ECO:0000313" key="3">
    <source>
        <dbReference type="EMBL" id="KAH8104603.1"/>
    </source>
</evidence>
<sequence>MPHSYRAGFKERGEQWPRAPSPSELPLPPWPTPPPSNASPPPFYNASPLSPFDAALTTPPVLSAAQADLIRQQWDDRVASNLPVPRMVKDVWGFDPTQVVNKLADLGLPSSDKIFIPRHLLVEYANSVQTSIGQGHLDSVSAALSIFSHICARITENYKGYPMGSFRRVLNKCHGMWPEVAFGCGDGDTWQTIGAFVHIVKGRVEVSSSFADVFVNVGNVERDPLLAPVPTKYNDFIFPDGWRKRAMMPSDWRDPNLPLHFDLDMHSAPLDDDTLLPAKYLASMLTHSLRTHATGVVIKGTMVTLYYGDRFILAKSAPFDFVRQPALLILVVAALSNAHPTALGFVQELKLNRVANKMSLHGSTLTFNEALDADCNIGEPFVFEVRTKERTLFNSGEAVGRGTFVVPVVMRQHSDPSVVDGRPMVVKMSWSFPNTGCMPEIEAVRAVRKSFVKYEPRALRHVVELVASNTTNARHLGLPGAFMDDAVQYRSFNTIVMINYEPLENISSADDFVVVIVDAMKGHYWCYEYGAVLHQDISTKNIMFYFEGNKLYGVLTDFDLARPRIDVEEEAQRACEWDIQLGTSFAGTPEFLSIESCSPVNVPVHQFPHDLESFFWVAILHFATHDTVFHDYGSIPAWLPTNNPVDVAISKAKFIYNGDGMEYFKDSDPAYAELIKEWVGPLRRLFRGTAVKLVEDGLMEYNADGTIEEARGWTRATLRSLPPRGSEGMPTFEAFMRCIGVDPSDFVVGSHAGSSSDSSDSEYEM</sequence>
<comment type="caution">
    <text evidence="3">The sequence shown here is derived from an EMBL/GenBank/DDBJ whole genome shotgun (WGS) entry which is preliminary data.</text>
</comment>